<sequence length="90" mass="9591">MVIMLSAQLQSRQIHYFAGLVLLNTLLHDAHAITAVQIALAVIVEGISSLTLNGNHLLQLIACVPLQRLAGLQLLLVTSGIKLTADISGR</sequence>
<keyword evidence="2" id="KW-1185">Reference proteome</keyword>
<reference evidence="1 2" key="1">
    <citation type="submission" date="2015-03" db="EMBL/GenBank/DDBJ databases">
        <authorList>
            <consortium name="Pathogen Informatics"/>
            <person name="Murphy D."/>
        </authorList>
    </citation>
    <scope>NUCLEOTIDE SEQUENCE [LARGE SCALE GENOMIC DNA]</scope>
    <source>
        <strain evidence="2">type strain: CIP110230</strain>
    </source>
</reference>
<evidence type="ECO:0000313" key="2">
    <source>
        <dbReference type="Proteomes" id="UP000044625"/>
    </source>
</evidence>
<comment type="caution">
    <text evidence="1">The sequence shown here is derived from an EMBL/GenBank/DDBJ whole genome shotgun (WGS) entry which is preliminary data.</text>
</comment>
<organism evidence="1 2">
    <name type="scientific">Yersinia pekkanenii</name>
    <dbReference type="NCBI Taxonomy" id="1288385"/>
    <lineage>
        <taxon>Bacteria</taxon>
        <taxon>Pseudomonadati</taxon>
        <taxon>Pseudomonadota</taxon>
        <taxon>Gammaproteobacteria</taxon>
        <taxon>Enterobacterales</taxon>
        <taxon>Yersiniaceae</taxon>
        <taxon>Yersinia</taxon>
    </lineage>
</organism>
<dbReference type="Proteomes" id="UP000044625">
    <property type="component" value="Unassembled WGS sequence"/>
</dbReference>
<accession>A0ABP2A050</accession>
<proteinExistence type="predicted"/>
<dbReference type="EMBL" id="CWJL01000103">
    <property type="protein sequence ID" value="CRY69749.1"/>
    <property type="molecule type" value="Genomic_DNA"/>
</dbReference>
<gene>
    <name evidence="1" type="ORF">ERS137968_04905</name>
</gene>
<evidence type="ECO:0008006" key="3">
    <source>
        <dbReference type="Google" id="ProtNLM"/>
    </source>
</evidence>
<protein>
    <recommendedName>
        <fullName evidence="3">Secreted protein</fullName>
    </recommendedName>
</protein>
<evidence type="ECO:0000313" key="1">
    <source>
        <dbReference type="EMBL" id="CRY69749.1"/>
    </source>
</evidence>
<name>A0ABP2A050_9GAMM</name>